<dbReference type="SUPFAM" id="SSF53850">
    <property type="entry name" value="Periplasmic binding protein-like II"/>
    <property type="match status" value="1"/>
</dbReference>
<dbReference type="InterPro" id="IPR001638">
    <property type="entry name" value="Solute-binding_3/MltF_N"/>
</dbReference>
<comment type="caution">
    <text evidence="7">The sequence shown here is derived from an EMBL/GenBank/DDBJ whole genome shotgun (WGS) entry which is preliminary data.</text>
</comment>
<comment type="subcellular location">
    <subcellularLocation>
        <location evidence="1">Periplasm</location>
    </subcellularLocation>
</comment>
<dbReference type="NCBIfam" id="NF008588">
    <property type="entry name" value="PRK11553.1"/>
    <property type="match status" value="1"/>
</dbReference>
<keyword evidence="4" id="KW-0732">Signal</keyword>
<evidence type="ECO:0000313" key="7">
    <source>
        <dbReference type="EMBL" id="MDF3837025.1"/>
    </source>
</evidence>
<dbReference type="SMART" id="SM00062">
    <property type="entry name" value="PBPb"/>
    <property type="match status" value="1"/>
</dbReference>
<feature type="domain" description="Solute-binding protein family 3/N-terminal" evidence="6">
    <location>
        <begin position="65"/>
        <end position="281"/>
    </location>
</feature>
<evidence type="ECO:0000256" key="1">
    <source>
        <dbReference type="ARBA" id="ARBA00004418"/>
    </source>
</evidence>
<keyword evidence="3" id="KW-0813">Transport</keyword>
<comment type="similarity">
    <text evidence="2">Belongs to the bacterial solute-binding protein SsuA/TauA family.</text>
</comment>
<evidence type="ECO:0000313" key="8">
    <source>
        <dbReference type="Proteomes" id="UP001216674"/>
    </source>
</evidence>
<dbReference type="CDD" id="cd13557">
    <property type="entry name" value="PBP2_SsuA"/>
    <property type="match status" value="1"/>
</dbReference>
<evidence type="ECO:0000259" key="6">
    <source>
        <dbReference type="SMART" id="SM00062"/>
    </source>
</evidence>
<dbReference type="EMBL" id="JARJLM010000476">
    <property type="protein sequence ID" value="MDF3837025.1"/>
    <property type="molecule type" value="Genomic_DNA"/>
</dbReference>
<evidence type="ECO:0000256" key="4">
    <source>
        <dbReference type="ARBA" id="ARBA00022729"/>
    </source>
</evidence>
<reference evidence="7 8" key="1">
    <citation type="submission" date="2023-03" db="EMBL/GenBank/DDBJ databases">
        <title>Draft assemblies of triclosan tolerant bacteria isolated from returned activated sludge.</title>
        <authorList>
            <person name="Van Hamelsveld S."/>
        </authorList>
    </citation>
    <scope>NUCLEOTIDE SEQUENCE [LARGE SCALE GENOMIC DNA]</scope>
    <source>
        <strain evidence="7 8">GW210010_S58</strain>
    </source>
</reference>
<evidence type="ECO:0000256" key="5">
    <source>
        <dbReference type="SAM" id="MobiDB-lite"/>
    </source>
</evidence>
<sequence length="350" mass="37310">MNSPVFAHLDSPRHETTPAGAQRPRVEATATLKRRLVLAALVAATGLAYALLPGRAQAEDLSARVLRIGYQKYGTLTLLKARGTLEKRLAPQGIAVRWTEFPAGPQLLEGLNVGAIDFGTVGEAPPIFAQAAGAQLAYIGNEPPAPGAEAIVVPQGSALKSVADLRGKRVALNKGSNVHYLLVRLLEKAGVPYSEIQPVYLAPADARAAFERGAVDAWVIWDPFLAAAEKQLNARVLADGRDVVSNHQFYLASRAYAQARPDVVKAILDELAALGAWAENNPREAVAVLVPQLGLDPAVVALAVSRFAYGARPVTPAVLGEQQRIADVFYALKLIPKPVKVADAAWQARR</sequence>
<feature type="region of interest" description="Disordered" evidence="5">
    <location>
        <begin position="1"/>
        <end position="25"/>
    </location>
</feature>
<protein>
    <submittedName>
        <fullName evidence="7">Sulfonate ABC transporter substrate-binding protein</fullName>
    </submittedName>
</protein>
<gene>
    <name evidence="7" type="ORF">P3W85_29330</name>
</gene>
<proteinExistence type="inferred from homology"/>
<dbReference type="InterPro" id="IPR010067">
    <property type="entry name" value="ABC_SsuA_sub-bd"/>
</dbReference>
<name>A0ABT6AWN3_9BURK</name>
<dbReference type="Proteomes" id="UP001216674">
    <property type="component" value="Unassembled WGS sequence"/>
</dbReference>
<dbReference type="PANTHER" id="PTHR30024">
    <property type="entry name" value="ALIPHATIC SULFONATES-BINDING PROTEIN-RELATED"/>
    <property type="match status" value="1"/>
</dbReference>
<evidence type="ECO:0000256" key="3">
    <source>
        <dbReference type="ARBA" id="ARBA00022448"/>
    </source>
</evidence>
<dbReference type="NCBIfam" id="TIGR01728">
    <property type="entry name" value="SsuA_fam"/>
    <property type="match status" value="1"/>
</dbReference>
<accession>A0ABT6AWN3</accession>
<dbReference type="Pfam" id="PF09084">
    <property type="entry name" value="NMT1"/>
    <property type="match status" value="1"/>
</dbReference>
<evidence type="ECO:0000256" key="2">
    <source>
        <dbReference type="ARBA" id="ARBA00010742"/>
    </source>
</evidence>
<dbReference type="RefSeq" id="WP_276267340.1">
    <property type="nucleotide sequence ID" value="NZ_JARJLM010000476.1"/>
</dbReference>
<dbReference type="InterPro" id="IPR015168">
    <property type="entry name" value="SsuA/THI5"/>
</dbReference>
<dbReference type="Gene3D" id="3.40.190.10">
    <property type="entry name" value="Periplasmic binding protein-like II"/>
    <property type="match status" value="2"/>
</dbReference>
<organism evidence="7 8">
    <name type="scientific">Cupriavidus basilensis</name>
    <dbReference type="NCBI Taxonomy" id="68895"/>
    <lineage>
        <taxon>Bacteria</taxon>
        <taxon>Pseudomonadati</taxon>
        <taxon>Pseudomonadota</taxon>
        <taxon>Betaproteobacteria</taxon>
        <taxon>Burkholderiales</taxon>
        <taxon>Burkholderiaceae</taxon>
        <taxon>Cupriavidus</taxon>
    </lineage>
</organism>
<dbReference type="PANTHER" id="PTHR30024:SF42">
    <property type="entry name" value="ALIPHATIC SULFONATES-BINDING PROTEIN-RELATED"/>
    <property type="match status" value="1"/>
</dbReference>
<keyword evidence="8" id="KW-1185">Reference proteome</keyword>